<dbReference type="Gene3D" id="1.10.260.40">
    <property type="entry name" value="lambda repressor-like DNA-binding domains"/>
    <property type="match status" value="1"/>
</dbReference>
<dbReference type="InterPro" id="IPR001387">
    <property type="entry name" value="Cro/C1-type_HTH"/>
</dbReference>
<dbReference type="SUPFAM" id="SSF47413">
    <property type="entry name" value="lambda repressor-like DNA-binding domains"/>
    <property type="match status" value="1"/>
</dbReference>
<dbReference type="GO" id="GO:0003677">
    <property type="term" value="F:DNA binding"/>
    <property type="evidence" value="ECO:0007669"/>
    <property type="project" value="InterPro"/>
</dbReference>
<dbReference type="PROSITE" id="PS50943">
    <property type="entry name" value="HTH_CROC1"/>
    <property type="match status" value="1"/>
</dbReference>
<dbReference type="InterPro" id="IPR010982">
    <property type="entry name" value="Lambda_DNA-bd_dom_sf"/>
</dbReference>
<reference evidence="2 3" key="1">
    <citation type="submission" date="2018-07" db="EMBL/GenBank/DDBJ databases">
        <title>Genomic Encyclopedia of Type Strains, Phase IV (KMG-IV): sequencing the most valuable type-strain genomes for metagenomic binning, comparative biology and taxonomic classification.</title>
        <authorList>
            <person name="Goeker M."/>
        </authorList>
    </citation>
    <scope>NUCLEOTIDE SEQUENCE [LARGE SCALE GENOMIC DNA]</scope>
    <source>
        <strain evidence="2 3">DSM 4134</strain>
    </source>
</reference>
<proteinExistence type="predicted"/>
<dbReference type="CDD" id="cd00093">
    <property type="entry name" value="HTH_XRE"/>
    <property type="match status" value="1"/>
</dbReference>
<feature type="domain" description="HTH cro/C1-type" evidence="1">
    <location>
        <begin position="7"/>
        <end position="56"/>
    </location>
</feature>
<dbReference type="RefSeq" id="WP_394340442.1">
    <property type="nucleotide sequence ID" value="NZ_QREG01000047.1"/>
</dbReference>
<dbReference type="Proteomes" id="UP000256779">
    <property type="component" value="Unassembled WGS sequence"/>
</dbReference>
<comment type="caution">
    <text evidence="2">The sequence shown here is derived from an EMBL/GenBank/DDBJ whole genome shotgun (WGS) entry which is preliminary data.</text>
</comment>
<name>A0A3D9KVH4_MARFU</name>
<evidence type="ECO:0000259" key="1">
    <source>
        <dbReference type="PROSITE" id="PS50943"/>
    </source>
</evidence>
<dbReference type="AlphaFoldDB" id="A0A3D9KVH4"/>
<dbReference type="EMBL" id="QREG01000047">
    <property type="protein sequence ID" value="RED91311.1"/>
    <property type="molecule type" value="Genomic_DNA"/>
</dbReference>
<dbReference type="SMART" id="SM00530">
    <property type="entry name" value="HTH_XRE"/>
    <property type="match status" value="1"/>
</dbReference>
<sequence>MPPLPDFRAIRKQKGLTLVKVEEATGLNNGYLSQLESGKIKSPAYETVRKLHHFYNEA</sequence>
<evidence type="ECO:0000313" key="2">
    <source>
        <dbReference type="EMBL" id="RED91311.1"/>
    </source>
</evidence>
<accession>A0A3D9KVH4</accession>
<dbReference type="Pfam" id="PF01381">
    <property type="entry name" value="HTH_3"/>
    <property type="match status" value="1"/>
</dbReference>
<gene>
    <name evidence="2" type="ORF">C7460_1473</name>
</gene>
<protein>
    <submittedName>
        <fullName evidence="2">Helix-turn-helix protein</fullName>
    </submittedName>
</protein>
<evidence type="ECO:0000313" key="3">
    <source>
        <dbReference type="Proteomes" id="UP000256779"/>
    </source>
</evidence>
<keyword evidence="3" id="KW-1185">Reference proteome</keyword>
<organism evidence="2 3">
    <name type="scientific">Marinoscillum furvescens DSM 4134</name>
    <dbReference type="NCBI Taxonomy" id="1122208"/>
    <lineage>
        <taxon>Bacteria</taxon>
        <taxon>Pseudomonadati</taxon>
        <taxon>Bacteroidota</taxon>
        <taxon>Cytophagia</taxon>
        <taxon>Cytophagales</taxon>
        <taxon>Reichenbachiellaceae</taxon>
        <taxon>Marinoscillum</taxon>
    </lineage>
</organism>